<evidence type="ECO:0000259" key="1">
    <source>
        <dbReference type="Pfam" id="PF07589"/>
    </source>
</evidence>
<dbReference type="Proteomes" id="UP001165565">
    <property type="component" value="Unassembled WGS sequence"/>
</dbReference>
<evidence type="ECO:0000313" key="2">
    <source>
        <dbReference type="EMBL" id="MCW6534265.1"/>
    </source>
</evidence>
<dbReference type="RefSeq" id="WP_265268194.1">
    <property type="nucleotide sequence ID" value="NZ_JANFAV010000002.1"/>
</dbReference>
<accession>A0AA41Z660</accession>
<gene>
    <name evidence="2" type="ORF">NEE01_05635</name>
</gene>
<dbReference type="AlphaFoldDB" id="A0AA41Z660"/>
<keyword evidence="3" id="KW-1185">Reference proteome</keyword>
<name>A0AA41Z660_9SPHN</name>
<sequence length="242" mass="25051">MAFSITASSSAMAATFITGTTTINGVTLNFSPSPVNLTDKIKGNGATSGNNLPLITDSGYLVDFSSPDKLKQSGGAGFASVSGIGNGANSAGFSSLTIDPRGSSAGYTGFDGFTAINFGLDALGKGNNTYYGDIVLNLLAGGSITFQNVAIQTNGNQHFGISSDDNRIFSSIEFENLWSYGKKNSVVSQKFDSLKQVSIDLSNASVTPGVPEPATWTMMIIGFGAVGGVMRKRKVKTSVAYS</sequence>
<reference evidence="2" key="1">
    <citation type="submission" date="2022-06" db="EMBL/GenBank/DDBJ databases">
        <title>Sphingomonas sp. nov. isolated from rhizosphere soil of tomato.</title>
        <authorList>
            <person name="Dong H."/>
            <person name="Gao R."/>
        </authorList>
    </citation>
    <scope>NUCLEOTIDE SEQUENCE</scope>
    <source>
        <strain evidence="2">MMSM24</strain>
    </source>
</reference>
<dbReference type="InterPro" id="IPR013424">
    <property type="entry name" value="Ice-binding_C"/>
</dbReference>
<protein>
    <submittedName>
        <fullName evidence="2">PEPxxWA-CTERM sorting domain-containing protein</fullName>
    </submittedName>
</protein>
<feature type="domain" description="Ice-binding protein C-terminal" evidence="1">
    <location>
        <begin position="210"/>
        <end position="234"/>
    </location>
</feature>
<evidence type="ECO:0000313" key="3">
    <source>
        <dbReference type="Proteomes" id="UP001165565"/>
    </source>
</evidence>
<organism evidence="2 3">
    <name type="scientific">Sphingomonas lycopersici</name>
    <dbReference type="NCBI Taxonomy" id="2951807"/>
    <lineage>
        <taxon>Bacteria</taxon>
        <taxon>Pseudomonadati</taxon>
        <taxon>Pseudomonadota</taxon>
        <taxon>Alphaproteobacteria</taxon>
        <taxon>Sphingomonadales</taxon>
        <taxon>Sphingomonadaceae</taxon>
        <taxon>Sphingomonas</taxon>
    </lineage>
</organism>
<comment type="caution">
    <text evidence="2">The sequence shown here is derived from an EMBL/GenBank/DDBJ whole genome shotgun (WGS) entry which is preliminary data.</text>
</comment>
<dbReference type="Pfam" id="PF07589">
    <property type="entry name" value="PEP-CTERM"/>
    <property type="match status" value="1"/>
</dbReference>
<proteinExistence type="predicted"/>
<dbReference type="NCBIfam" id="NF035944">
    <property type="entry name" value="PEPxxWA-CTERM"/>
    <property type="match status" value="1"/>
</dbReference>
<dbReference type="NCBIfam" id="TIGR02595">
    <property type="entry name" value="PEP_CTERM"/>
    <property type="match status" value="1"/>
</dbReference>
<dbReference type="EMBL" id="JANFAV010000002">
    <property type="protein sequence ID" value="MCW6534265.1"/>
    <property type="molecule type" value="Genomic_DNA"/>
</dbReference>